<keyword evidence="2" id="KW-0677">Repeat</keyword>
<feature type="domain" description="C2H2-type" evidence="6">
    <location>
        <begin position="219"/>
        <end position="246"/>
    </location>
</feature>
<dbReference type="GO" id="GO:0008270">
    <property type="term" value="F:zinc ion binding"/>
    <property type="evidence" value="ECO:0007669"/>
    <property type="project" value="UniProtKB-KW"/>
</dbReference>
<keyword evidence="1" id="KW-0479">Metal-binding</keyword>
<reference evidence="7 8" key="2">
    <citation type="submission" date="2019-01" db="EMBL/GenBank/DDBJ databases">
        <title>The decoding of complex shrimp genome reveals the adaptation for benthos swimmer, frequently molting mechanism and breeding impact on genome.</title>
        <authorList>
            <person name="Sun Y."/>
            <person name="Gao Y."/>
            <person name="Yu Y."/>
        </authorList>
    </citation>
    <scope>NUCLEOTIDE SEQUENCE [LARGE SCALE GENOMIC DNA]</scope>
    <source>
        <tissue evidence="7">Muscle</tissue>
    </source>
</reference>
<dbReference type="EMBL" id="QCYY01001458">
    <property type="protein sequence ID" value="ROT77911.1"/>
    <property type="molecule type" value="Genomic_DNA"/>
</dbReference>
<evidence type="ECO:0000256" key="2">
    <source>
        <dbReference type="ARBA" id="ARBA00022737"/>
    </source>
</evidence>
<dbReference type="PANTHER" id="PTHR24379">
    <property type="entry name" value="KRAB AND ZINC FINGER DOMAIN-CONTAINING"/>
    <property type="match status" value="1"/>
</dbReference>
<dbReference type="Proteomes" id="UP000283509">
    <property type="component" value="Unassembled WGS sequence"/>
</dbReference>
<dbReference type="FunFam" id="3.30.160.60:FF:001384">
    <property type="entry name" value="Zinc finger protein"/>
    <property type="match status" value="1"/>
</dbReference>
<feature type="domain" description="C2H2-type" evidence="6">
    <location>
        <begin position="247"/>
        <end position="274"/>
    </location>
</feature>
<reference evidence="7 8" key="1">
    <citation type="submission" date="2018-04" db="EMBL/GenBank/DDBJ databases">
        <authorList>
            <person name="Zhang X."/>
            <person name="Yuan J."/>
            <person name="Li F."/>
            <person name="Xiang J."/>
        </authorList>
    </citation>
    <scope>NUCLEOTIDE SEQUENCE [LARGE SCALE GENOMIC DNA]</scope>
    <source>
        <tissue evidence="7">Muscle</tissue>
    </source>
</reference>
<gene>
    <name evidence="7" type="ORF">C7M84_003391</name>
</gene>
<organism evidence="7 8">
    <name type="scientific">Penaeus vannamei</name>
    <name type="common">Whiteleg shrimp</name>
    <name type="synonym">Litopenaeus vannamei</name>
    <dbReference type="NCBI Taxonomy" id="6689"/>
    <lineage>
        <taxon>Eukaryota</taxon>
        <taxon>Metazoa</taxon>
        <taxon>Ecdysozoa</taxon>
        <taxon>Arthropoda</taxon>
        <taxon>Crustacea</taxon>
        <taxon>Multicrustacea</taxon>
        <taxon>Malacostraca</taxon>
        <taxon>Eumalacostraca</taxon>
        <taxon>Eucarida</taxon>
        <taxon>Decapoda</taxon>
        <taxon>Dendrobranchiata</taxon>
        <taxon>Penaeoidea</taxon>
        <taxon>Penaeidae</taxon>
        <taxon>Penaeus</taxon>
    </lineage>
</organism>
<protein>
    <recommendedName>
        <fullName evidence="6">C2H2-type domain-containing protein</fullName>
    </recommendedName>
</protein>
<dbReference type="FunFam" id="3.30.160.60:FF:002343">
    <property type="entry name" value="Zinc finger protein 33A"/>
    <property type="match status" value="1"/>
</dbReference>
<evidence type="ECO:0000256" key="5">
    <source>
        <dbReference type="PROSITE-ProRule" id="PRU00042"/>
    </source>
</evidence>
<dbReference type="InterPro" id="IPR036236">
    <property type="entry name" value="Znf_C2H2_sf"/>
</dbReference>
<accession>A0A423TN71</accession>
<evidence type="ECO:0000313" key="7">
    <source>
        <dbReference type="EMBL" id="ROT77911.1"/>
    </source>
</evidence>
<dbReference type="AlphaFoldDB" id="A0A423TN71"/>
<sequence length="484" mass="54850">MDVEDPIKIENNFDENDSLASSEVFQAIDSEDKKTSVRVRRSVRNKRNLDACLQAQRNPKKKLKGEKDVKKDKILKQADKDEEWTEESKPKLGNISSCEICKEVFDDAKQLLKHRGDVHPSIYCYVCQQCDDVRYREKAKLTQHVRLIHKVPVHKCPGCNHEAPSQNALDKHIINEHPESRYFDSDDVRLVCEVCGKSKATQQDLRRHQIAQHSKEKPFSCQQCSRTYTSKESLKSHLRTHDDEKPYKCECGKSFHKSSVLRRHQRSVHLAQRPPHVSAHENIQEELDSVHIGDEDIEGEERMVVITLKECNPPAVYTVRSASSNLEEIMVTNESSLQSPENTFISGTLPHTQTIDTIPVLHHQLGSIGTGRIGITTPVLFTTLNANPPSGTHGQEALQENLPQTFATEMTSVPSSLQANAIPFQEENGSTDSIKDERIVQFQDETPVTCTQLTTQILQLPPLQTNPSNNAQLTYVTTWPFPDR</sequence>
<dbReference type="PANTHER" id="PTHR24379:SF121">
    <property type="entry name" value="C2H2-TYPE DOMAIN-CONTAINING PROTEIN"/>
    <property type="match status" value="1"/>
</dbReference>
<evidence type="ECO:0000256" key="3">
    <source>
        <dbReference type="ARBA" id="ARBA00022771"/>
    </source>
</evidence>
<dbReference type="Pfam" id="PF00096">
    <property type="entry name" value="zf-C2H2"/>
    <property type="match status" value="1"/>
</dbReference>
<keyword evidence="3 5" id="KW-0863">Zinc-finger</keyword>
<evidence type="ECO:0000256" key="1">
    <source>
        <dbReference type="ARBA" id="ARBA00022723"/>
    </source>
</evidence>
<feature type="domain" description="C2H2-type" evidence="6">
    <location>
        <begin position="190"/>
        <end position="218"/>
    </location>
</feature>
<evidence type="ECO:0000313" key="8">
    <source>
        <dbReference type="Proteomes" id="UP000283509"/>
    </source>
</evidence>
<dbReference type="Pfam" id="PF13912">
    <property type="entry name" value="zf-C2H2_6"/>
    <property type="match status" value="1"/>
</dbReference>
<evidence type="ECO:0000256" key="4">
    <source>
        <dbReference type="ARBA" id="ARBA00022833"/>
    </source>
</evidence>
<dbReference type="PROSITE" id="PS00028">
    <property type="entry name" value="ZINC_FINGER_C2H2_1"/>
    <property type="match status" value="2"/>
</dbReference>
<dbReference type="SMART" id="SM00355">
    <property type="entry name" value="ZnF_C2H2"/>
    <property type="match status" value="6"/>
</dbReference>
<keyword evidence="4" id="KW-0862">Zinc</keyword>
<dbReference type="PROSITE" id="PS50157">
    <property type="entry name" value="ZINC_FINGER_C2H2_2"/>
    <property type="match status" value="3"/>
</dbReference>
<dbReference type="SUPFAM" id="SSF57667">
    <property type="entry name" value="beta-beta-alpha zinc fingers"/>
    <property type="match status" value="2"/>
</dbReference>
<keyword evidence="8" id="KW-1185">Reference proteome</keyword>
<comment type="caution">
    <text evidence="7">The sequence shown here is derived from an EMBL/GenBank/DDBJ whole genome shotgun (WGS) entry which is preliminary data.</text>
</comment>
<dbReference type="OrthoDB" id="10039931at2759"/>
<dbReference type="Gene3D" id="3.30.160.60">
    <property type="entry name" value="Classic Zinc Finger"/>
    <property type="match status" value="4"/>
</dbReference>
<evidence type="ECO:0000259" key="6">
    <source>
        <dbReference type="PROSITE" id="PS50157"/>
    </source>
</evidence>
<dbReference type="GO" id="GO:0006355">
    <property type="term" value="P:regulation of DNA-templated transcription"/>
    <property type="evidence" value="ECO:0007669"/>
    <property type="project" value="UniProtKB-ARBA"/>
</dbReference>
<dbReference type="InterPro" id="IPR013087">
    <property type="entry name" value="Znf_C2H2_type"/>
</dbReference>
<proteinExistence type="predicted"/>
<name>A0A423TN71_PENVA</name>